<protein>
    <recommendedName>
        <fullName evidence="2">HTH APSES-type domain-containing protein</fullName>
    </recommendedName>
</protein>
<dbReference type="PROSITE" id="PS51299">
    <property type="entry name" value="HTH_APSES"/>
    <property type="match status" value="1"/>
</dbReference>
<dbReference type="EMBL" id="KB908481">
    <property type="protein sequence ID" value="EOA91996.1"/>
    <property type="molecule type" value="Genomic_DNA"/>
</dbReference>
<dbReference type="STRING" id="671987.R0J5H4"/>
<proteinExistence type="predicted"/>
<dbReference type="GO" id="GO:0033309">
    <property type="term" value="C:SBF transcription complex"/>
    <property type="evidence" value="ECO:0007669"/>
    <property type="project" value="TreeGrafter"/>
</dbReference>
<feature type="region of interest" description="Disordered" evidence="1">
    <location>
        <begin position="265"/>
        <end position="305"/>
    </location>
</feature>
<dbReference type="GO" id="GO:0003677">
    <property type="term" value="F:DNA binding"/>
    <property type="evidence" value="ECO:0007669"/>
    <property type="project" value="InterPro"/>
</dbReference>
<dbReference type="PANTHER" id="PTHR43828">
    <property type="entry name" value="ASPARAGINASE"/>
    <property type="match status" value="1"/>
</dbReference>
<organism evidence="3 4">
    <name type="scientific">Exserohilum turcicum (strain 28A)</name>
    <name type="common">Northern leaf blight fungus</name>
    <name type="synonym">Setosphaeria turcica</name>
    <dbReference type="NCBI Taxonomy" id="671987"/>
    <lineage>
        <taxon>Eukaryota</taxon>
        <taxon>Fungi</taxon>
        <taxon>Dikarya</taxon>
        <taxon>Ascomycota</taxon>
        <taxon>Pezizomycotina</taxon>
        <taxon>Dothideomycetes</taxon>
        <taxon>Pleosporomycetidae</taxon>
        <taxon>Pleosporales</taxon>
        <taxon>Pleosporineae</taxon>
        <taxon>Pleosporaceae</taxon>
        <taxon>Exserohilum</taxon>
    </lineage>
</organism>
<dbReference type="InterPro" id="IPR003163">
    <property type="entry name" value="Tscrpt_reg_HTH_APSES-type"/>
</dbReference>
<dbReference type="eggNOG" id="ENOG502S1IW">
    <property type="taxonomic scope" value="Eukaryota"/>
</dbReference>
<dbReference type="HOGENOM" id="CLU_027582_3_0_1"/>
<name>R0J5H4_EXST2</name>
<feature type="domain" description="HTH APSES-type" evidence="2">
    <location>
        <begin position="104"/>
        <end position="222"/>
    </location>
</feature>
<feature type="region of interest" description="Disordered" evidence="1">
    <location>
        <begin position="11"/>
        <end position="35"/>
    </location>
</feature>
<dbReference type="Proteomes" id="UP000016935">
    <property type="component" value="Unassembled WGS sequence"/>
</dbReference>
<dbReference type="InterPro" id="IPR036887">
    <property type="entry name" value="HTH_APSES_sf"/>
</dbReference>
<dbReference type="GeneID" id="19402119"/>
<feature type="region of interest" description="Disordered" evidence="1">
    <location>
        <begin position="357"/>
        <end position="390"/>
    </location>
</feature>
<dbReference type="InterPro" id="IPR051642">
    <property type="entry name" value="SWI6-like"/>
</dbReference>
<dbReference type="PANTHER" id="PTHR43828:SF5">
    <property type="entry name" value="TRANSCRIPTIONAL REPRESSOR XBP1"/>
    <property type="match status" value="1"/>
</dbReference>
<dbReference type="GO" id="GO:0000981">
    <property type="term" value="F:DNA-binding transcription factor activity, RNA polymerase II-specific"/>
    <property type="evidence" value="ECO:0007669"/>
    <property type="project" value="UniProtKB-ARBA"/>
</dbReference>
<dbReference type="SUPFAM" id="SSF54616">
    <property type="entry name" value="DNA-binding domain of Mlu1-box binding protein MBP1"/>
    <property type="match status" value="1"/>
</dbReference>
<dbReference type="GO" id="GO:0030907">
    <property type="term" value="C:MBF transcription complex"/>
    <property type="evidence" value="ECO:0007669"/>
    <property type="project" value="TreeGrafter"/>
</dbReference>
<evidence type="ECO:0000313" key="3">
    <source>
        <dbReference type="EMBL" id="EOA91996.1"/>
    </source>
</evidence>
<reference evidence="3 4" key="2">
    <citation type="journal article" date="2013" name="PLoS Genet.">
        <title>Comparative genome structure, secondary metabolite, and effector coding capacity across Cochliobolus pathogens.</title>
        <authorList>
            <person name="Condon B.J."/>
            <person name="Leng Y."/>
            <person name="Wu D."/>
            <person name="Bushley K.E."/>
            <person name="Ohm R.A."/>
            <person name="Otillar R."/>
            <person name="Martin J."/>
            <person name="Schackwitz W."/>
            <person name="Grimwood J."/>
            <person name="MohdZainudin N."/>
            <person name="Xue C."/>
            <person name="Wang R."/>
            <person name="Manning V.A."/>
            <person name="Dhillon B."/>
            <person name="Tu Z.J."/>
            <person name="Steffenson B.J."/>
            <person name="Salamov A."/>
            <person name="Sun H."/>
            <person name="Lowry S."/>
            <person name="LaButti K."/>
            <person name="Han J."/>
            <person name="Copeland A."/>
            <person name="Lindquist E."/>
            <person name="Barry K."/>
            <person name="Schmutz J."/>
            <person name="Baker S.E."/>
            <person name="Ciuffetti L.M."/>
            <person name="Grigoriev I.V."/>
            <person name="Zhong S."/>
            <person name="Turgeon B.G."/>
        </authorList>
    </citation>
    <scope>NUCLEOTIDE SEQUENCE [LARGE SCALE GENOMIC DNA]</scope>
    <source>
        <strain evidence="4">28A</strain>
    </source>
</reference>
<dbReference type="OrthoDB" id="5562739at2759"/>
<evidence type="ECO:0000256" key="1">
    <source>
        <dbReference type="SAM" id="MobiDB-lite"/>
    </source>
</evidence>
<evidence type="ECO:0000259" key="2">
    <source>
        <dbReference type="PROSITE" id="PS51299"/>
    </source>
</evidence>
<keyword evidence="4" id="KW-1185">Reference proteome</keyword>
<reference evidence="3 4" key="1">
    <citation type="journal article" date="2012" name="PLoS Pathog.">
        <title>Diverse lifestyles and strategies of plant pathogenesis encoded in the genomes of eighteen Dothideomycetes fungi.</title>
        <authorList>
            <person name="Ohm R.A."/>
            <person name="Feau N."/>
            <person name="Henrissat B."/>
            <person name="Schoch C.L."/>
            <person name="Horwitz B.A."/>
            <person name="Barry K.W."/>
            <person name="Condon B.J."/>
            <person name="Copeland A.C."/>
            <person name="Dhillon B."/>
            <person name="Glaser F."/>
            <person name="Hesse C.N."/>
            <person name="Kosti I."/>
            <person name="LaButti K."/>
            <person name="Lindquist E.A."/>
            <person name="Lucas S."/>
            <person name="Salamov A.A."/>
            <person name="Bradshaw R.E."/>
            <person name="Ciuffetti L."/>
            <person name="Hamelin R.C."/>
            <person name="Kema G.H.J."/>
            <person name="Lawrence C."/>
            <person name="Scott J.A."/>
            <person name="Spatafora J.W."/>
            <person name="Turgeon B.G."/>
            <person name="de Wit P.J.G.M."/>
            <person name="Zhong S."/>
            <person name="Goodwin S.B."/>
            <person name="Grigoriev I.V."/>
        </authorList>
    </citation>
    <scope>NUCLEOTIDE SEQUENCE [LARGE SCALE GENOMIC DNA]</scope>
    <source>
        <strain evidence="4">28A</strain>
    </source>
</reference>
<dbReference type="AlphaFoldDB" id="R0J5H4"/>
<evidence type="ECO:0000313" key="4">
    <source>
        <dbReference type="Proteomes" id="UP000016935"/>
    </source>
</evidence>
<gene>
    <name evidence="3" type="ORF">SETTUDRAFT_18658</name>
</gene>
<dbReference type="Gene3D" id="3.10.260.10">
    <property type="entry name" value="Transcription regulator HTH, APSES-type DNA-binding domain"/>
    <property type="match status" value="1"/>
</dbReference>
<accession>R0J5H4</accession>
<dbReference type="RefSeq" id="XP_008020117.1">
    <property type="nucleotide sequence ID" value="XM_008021926.1"/>
</dbReference>
<sequence length="444" mass="49388">MKIIQLLNPVCSDRHGPRNPEPPTPSSGPVTTAAAVPASRRHKIPKYAPIFSEGKKPVGIINFPPYEAGNDKELVAQHRRLQVYPSGDIAKKGVGHIPYNSDKKDFLEKTGRTAFEMFQYTYNVPGDEKEYVVVWDYNVGLVRMTPFFKSCKYSKTIPAKALRENAGLKDISYSITGGALVCQGYWMPYYAARAIAATFCYDIRWALTPVFGNDFPLLCLPPDDPGFGRFVIDPAIVKYCAEETTRFRELGPLYEVRRPVTPPLRVEAPKARSRQLQLNDPGAKQRRVRPIDTESGYGSDTDQSERCLYSPEVSPRTRFTPINRPLSPFSPYTTEHPLMSSPASMRAPPGLLTPTSAPYVYPGEGRRPKRSRSKVAFGEHPMNDTAARPPTAATIDSVHSPEMAGGRGGNRSHVDMDAAEMLMSLRTADNPMPPLKRARRGSTW</sequence>